<evidence type="ECO:0000259" key="5">
    <source>
        <dbReference type="PROSITE" id="PS51063"/>
    </source>
</evidence>
<gene>
    <name evidence="7" type="ORF">CQY20_10510</name>
    <name evidence="6" type="ORF">MAGR_31340</name>
</gene>
<evidence type="ECO:0000313" key="7">
    <source>
        <dbReference type="EMBL" id="PEG39316.1"/>
    </source>
</evidence>
<dbReference type="RefSeq" id="WP_097940023.1">
    <property type="nucleotide sequence ID" value="NZ_BLKS01000001.1"/>
</dbReference>
<dbReference type="Gene3D" id="1.10.10.10">
    <property type="entry name" value="Winged helix-like DNA-binding domain superfamily/Winged helix DNA-binding domain"/>
    <property type="match status" value="1"/>
</dbReference>
<dbReference type="SUPFAM" id="SSF46785">
    <property type="entry name" value="Winged helix' DNA-binding domain"/>
    <property type="match status" value="1"/>
</dbReference>
<dbReference type="GO" id="GO:0003677">
    <property type="term" value="F:DNA binding"/>
    <property type="evidence" value="ECO:0007669"/>
    <property type="project" value="UniProtKB-KW"/>
</dbReference>
<dbReference type="SUPFAM" id="SSF51206">
    <property type="entry name" value="cAMP-binding domain-like"/>
    <property type="match status" value="1"/>
</dbReference>
<dbReference type="PANTHER" id="PTHR24567">
    <property type="entry name" value="CRP FAMILY TRANSCRIPTIONAL REGULATORY PROTEIN"/>
    <property type="match status" value="1"/>
</dbReference>
<proteinExistence type="predicted"/>
<dbReference type="CDD" id="cd00038">
    <property type="entry name" value="CAP_ED"/>
    <property type="match status" value="1"/>
</dbReference>
<dbReference type="Pfam" id="PF00027">
    <property type="entry name" value="cNMP_binding"/>
    <property type="match status" value="1"/>
</dbReference>
<name>A0A2A7N618_MYCAG</name>
<evidence type="ECO:0000256" key="3">
    <source>
        <dbReference type="ARBA" id="ARBA00023163"/>
    </source>
</evidence>
<keyword evidence="8" id="KW-1185">Reference proteome</keyword>
<dbReference type="Proteomes" id="UP000465302">
    <property type="component" value="Unassembled WGS sequence"/>
</dbReference>
<dbReference type="Pfam" id="PF13545">
    <property type="entry name" value="HTH_Crp_2"/>
    <property type="match status" value="1"/>
</dbReference>
<sequence length="263" mass="28770">MLYAVPSAERMSSLAREQTKIAARQCNSATPTDDAEKAVRASGLFCRAHRDAISVWLKRMRPALFAAGSVVFAQGERGGALFVIVSGKVKETYRHTDGREAVLNILGPSEVFGVLTPFDNLPRTVTATALTEVRAVAIDRRQLLAWTVVCPEVIHQVMRLMARRVDVVTDCLVDFMCPDPTYRIARRLLVLAKRFGRRHADGVQVGHDMTLAELASFSGVDEHTAAVTLRDFKADGWIRIVDGEVLIVDAHGLAQVCAEVGCG</sequence>
<comment type="caution">
    <text evidence="7">The sequence shown here is derived from an EMBL/GenBank/DDBJ whole genome shotgun (WGS) entry which is preliminary data.</text>
</comment>
<evidence type="ECO:0000313" key="9">
    <source>
        <dbReference type="Proteomes" id="UP000465302"/>
    </source>
</evidence>
<protein>
    <submittedName>
        <fullName evidence="7">Crp/Fnr family transcriptional regulator</fullName>
    </submittedName>
</protein>
<dbReference type="PROSITE" id="PS50042">
    <property type="entry name" value="CNMP_BINDING_3"/>
    <property type="match status" value="1"/>
</dbReference>
<dbReference type="EMBL" id="PDCP01000015">
    <property type="protein sequence ID" value="PEG39316.1"/>
    <property type="molecule type" value="Genomic_DNA"/>
</dbReference>
<dbReference type="GO" id="GO:0003700">
    <property type="term" value="F:DNA-binding transcription factor activity"/>
    <property type="evidence" value="ECO:0007669"/>
    <property type="project" value="TreeGrafter"/>
</dbReference>
<organism evidence="7 8">
    <name type="scientific">Mycolicibacterium agri</name>
    <name type="common">Mycobacterium agri</name>
    <dbReference type="NCBI Taxonomy" id="36811"/>
    <lineage>
        <taxon>Bacteria</taxon>
        <taxon>Bacillati</taxon>
        <taxon>Actinomycetota</taxon>
        <taxon>Actinomycetes</taxon>
        <taxon>Mycobacteriales</taxon>
        <taxon>Mycobacteriaceae</taxon>
        <taxon>Mycolicibacterium</taxon>
    </lineage>
</organism>
<evidence type="ECO:0000256" key="1">
    <source>
        <dbReference type="ARBA" id="ARBA00023015"/>
    </source>
</evidence>
<dbReference type="InterPro" id="IPR000595">
    <property type="entry name" value="cNMP-bd_dom"/>
</dbReference>
<dbReference type="SMART" id="SM00100">
    <property type="entry name" value="cNMP"/>
    <property type="match status" value="1"/>
</dbReference>
<dbReference type="Gene3D" id="2.60.120.10">
    <property type="entry name" value="Jelly Rolls"/>
    <property type="match status" value="1"/>
</dbReference>
<evidence type="ECO:0000259" key="4">
    <source>
        <dbReference type="PROSITE" id="PS50042"/>
    </source>
</evidence>
<dbReference type="SMART" id="SM00419">
    <property type="entry name" value="HTH_CRP"/>
    <property type="match status" value="1"/>
</dbReference>
<feature type="domain" description="Cyclic nucleotide-binding" evidence="4">
    <location>
        <begin position="44"/>
        <end position="143"/>
    </location>
</feature>
<dbReference type="GO" id="GO:0005829">
    <property type="term" value="C:cytosol"/>
    <property type="evidence" value="ECO:0007669"/>
    <property type="project" value="TreeGrafter"/>
</dbReference>
<keyword evidence="1" id="KW-0805">Transcription regulation</keyword>
<evidence type="ECO:0000313" key="6">
    <source>
        <dbReference type="EMBL" id="GFG51693.1"/>
    </source>
</evidence>
<evidence type="ECO:0000256" key="2">
    <source>
        <dbReference type="ARBA" id="ARBA00023125"/>
    </source>
</evidence>
<evidence type="ECO:0000313" key="8">
    <source>
        <dbReference type="Proteomes" id="UP000220914"/>
    </source>
</evidence>
<feature type="domain" description="HTH crp-type" evidence="5">
    <location>
        <begin position="178"/>
        <end position="251"/>
    </location>
</feature>
<dbReference type="OrthoDB" id="892842at2"/>
<keyword evidence="3" id="KW-0804">Transcription</keyword>
<dbReference type="AlphaFoldDB" id="A0A2A7N618"/>
<dbReference type="InterPro" id="IPR036388">
    <property type="entry name" value="WH-like_DNA-bd_sf"/>
</dbReference>
<dbReference type="EMBL" id="BLKS01000001">
    <property type="protein sequence ID" value="GFG51693.1"/>
    <property type="molecule type" value="Genomic_DNA"/>
</dbReference>
<dbReference type="InterPro" id="IPR012318">
    <property type="entry name" value="HTH_CRP"/>
</dbReference>
<reference evidence="6 9" key="2">
    <citation type="journal article" date="2019" name="Emerg. Microbes Infect.">
        <title>Comprehensive subspecies identification of 175 nontuberculous mycobacteria species based on 7547 genomic profiles.</title>
        <authorList>
            <person name="Matsumoto Y."/>
            <person name="Kinjo T."/>
            <person name="Motooka D."/>
            <person name="Nabeya D."/>
            <person name="Jung N."/>
            <person name="Uechi K."/>
            <person name="Horii T."/>
            <person name="Iida T."/>
            <person name="Fujita J."/>
            <person name="Nakamura S."/>
        </authorList>
    </citation>
    <scope>NUCLEOTIDE SEQUENCE [LARGE SCALE GENOMIC DNA]</scope>
    <source>
        <strain evidence="6 9">JCM 6377</strain>
    </source>
</reference>
<reference evidence="7 8" key="1">
    <citation type="submission" date="2017-10" db="EMBL/GenBank/DDBJ databases">
        <title>The new phylogeny of genus Mycobacterium.</title>
        <authorList>
            <person name="Tortoli E."/>
            <person name="Trovato A."/>
            <person name="Cirillo D.M."/>
        </authorList>
    </citation>
    <scope>NUCLEOTIDE SEQUENCE [LARGE SCALE GENOMIC DNA]</scope>
    <source>
        <strain evidence="7 8">CCUG37673</strain>
    </source>
</reference>
<dbReference type="InterPro" id="IPR014710">
    <property type="entry name" value="RmlC-like_jellyroll"/>
</dbReference>
<dbReference type="PROSITE" id="PS51063">
    <property type="entry name" value="HTH_CRP_2"/>
    <property type="match status" value="1"/>
</dbReference>
<reference evidence="6" key="3">
    <citation type="submission" date="2020-02" db="EMBL/GenBank/DDBJ databases">
        <authorList>
            <person name="Matsumoto Y."/>
            <person name="Motooka D."/>
            <person name="Nakamura S."/>
        </authorList>
    </citation>
    <scope>NUCLEOTIDE SEQUENCE</scope>
    <source>
        <strain evidence="6">JCM 6377</strain>
    </source>
</reference>
<accession>A0A2A7N618</accession>
<dbReference type="InterPro" id="IPR018490">
    <property type="entry name" value="cNMP-bd_dom_sf"/>
</dbReference>
<keyword evidence="2" id="KW-0238">DNA-binding</keyword>
<dbReference type="InterPro" id="IPR036390">
    <property type="entry name" value="WH_DNA-bd_sf"/>
</dbReference>
<dbReference type="Proteomes" id="UP000220914">
    <property type="component" value="Unassembled WGS sequence"/>
</dbReference>
<dbReference type="PANTHER" id="PTHR24567:SF74">
    <property type="entry name" value="HTH-TYPE TRANSCRIPTIONAL REGULATOR ARCR"/>
    <property type="match status" value="1"/>
</dbReference>
<dbReference type="InterPro" id="IPR050397">
    <property type="entry name" value="Env_Response_Regulators"/>
</dbReference>